<evidence type="ECO:0000256" key="1">
    <source>
        <dbReference type="SAM" id="MobiDB-lite"/>
    </source>
</evidence>
<feature type="region of interest" description="Disordered" evidence="1">
    <location>
        <begin position="493"/>
        <end position="527"/>
    </location>
</feature>
<sequence>MGNTLYTTDYLEYYLTLVGWLVHNGIWSMVVASGVFALPFLVILIQEWLRVRGEGADEGNKGVLSAARIENRMLVAFAVIMFAGMPVIDVDMATLKFDESRSEQCQTMVPLPSQTGWSQSFTTLNHQSAKVPVWWFFVHTLSRALTAGAIAAIPCGTDLRQMRMEIDSTRIGDSLLAQEVADFSNDCYGPARARYFMDQPRLTEEQMYDVTWVGSRFFLDAAGYYDTYHAKTPRASWPYSASRDAGLAQVRSGGGYPTCREWWADEGRGLRERLLAQVDPSLLQRFGKWAGFLSRAEVDDAVIRAVVSPRQQKMNQGSVYTDYGGQISKTVPNWSARVLSDVGLGAGALVAFPAMDAVRQGAPMVLSLLKMALVVCIPALLIVGAYDLKLVMTVSCVQFALFFIDFWFQFGRWIDSTVLDALYGKGFGIDRPHHNLNPFLGLDNAFGDLLLNFVLGTMFLVLPTFWLGALSWAGIQAGSLARSLVAGTDDAKSAGGLVGGMALRSGGSSDRDDKRRSSERHSRARHD</sequence>
<keyword evidence="2" id="KW-1133">Transmembrane helix</keyword>
<feature type="domain" description="TraG N-terminal Proteobacteria" evidence="3">
    <location>
        <begin position="12"/>
        <end position="491"/>
    </location>
</feature>
<feature type="transmembrane region" description="Helical" evidence="2">
    <location>
        <begin position="361"/>
        <end position="383"/>
    </location>
</feature>
<name>A0ABD7JXH9_PSEAI</name>
<feature type="transmembrane region" description="Helical" evidence="2">
    <location>
        <begin position="20"/>
        <end position="45"/>
    </location>
</feature>
<dbReference type="Pfam" id="PF07916">
    <property type="entry name" value="TraG_N"/>
    <property type="match status" value="1"/>
</dbReference>
<keyword evidence="2" id="KW-0472">Membrane</keyword>
<reference evidence="4 5" key="1">
    <citation type="submission" date="2018-12" db="EMBL/GenBank/DDBJ databases">
        <title>Pseudomonas aeruginosa Diversity Panel.</title>
        <authorList>
            <person name="Snesrud E."/>
            <person name="Mcgann P."/>
        </authorList>
    </citation>
    <scope>NUCLEOTIDE SEQUENCE [LARGE SCALE GENOMIC DNA]</scope>
    <source>
        <strain evidence="4 5">MRSN6241</strain>
    </source>
</reference>
<dbReference type="Proteomes" id="UP000276985">
    <property type="component" value="Unassembled WGS sequence"/>
</dbReference>
<feature type="compositionally biased region" description="Basic and acidic residues" evidence="1">
    <location>
        <begin position="509"/>
        <end position="527"/>
    </location>
</feature>
<evidence type="ECO:0000256" key="2">
    <source>
        <dbReference type="SAM" id="Phobius"/>
    </source>
</evidence>
<evidence type="ECO:0000259" key="3">
    <source>
        <dbReference type="Pfam" id="PF07916"/>
    </source>
</evidence>
<dbReference type="AlphaFoldDB" id="A0ABD7JXH9"/>
<evidence type="ECO:0000313" key="5">
    <source>
        <dbReference type="Proteomes" id="UP000276985"/>
    </source>
</evidence>
<organism evidence="4 5">
    <name type="scientific">Pseudomonas aeruginosa</name>
    <dbReference type="NCBI Taxonomy" id="287"/>
    <lineage>
        <taxon>Bacteria</taxon>
        <taxon>Pseudomonadati</taxon>
        <taxon>Pseudomonadota</taxon>
        <taxon>Gammaproteobacteria</taxon>
        <taxon>Pseudomonadales</taxon>
        <taxon>Pseudomonadaceae</taxon>
        <taxon>Pseudomonas</taxon>
    </lineage>
</organism>
<keyword evidence="2" id="KW-0812">Transmembrane</keyword>
<evidence type="ECO:0000313" key="4">
    <source>
        <dbReference type="EMBL" id="RTS42293.1"/>
    </source>
</evidence>
<dbReference type="RefSeq" id="WP_003150799.1">
    <property type="nucleotide sequence ID" value="NZ_LFXS01000045.1"/>
</dbReference>
<feature type="transmembrane region" description="Helical" evidence="2">
    <location>
        <begin position="71"/>
        <end position="88"/>
    </location>
</feature>
<feature type="transmembrane region" description="Helical" evidence="2">
    <location>
        <begin position="133"/>
        <end position="155"/>
    </location>
</feature>
<feature type="transmembrane region" description="Helical" evidence="2">
    <location>
        <begin position="449"/>
        <end position="473"/>
    </location>
</feature>
<dbReference type="InterPro" id="IPR012931">
    <property type="entry name" value="TraG_N_Proteobacteria"/>
</dbReference>
<proteinExistence type="predicted"/>
<comment type="caution">
    <text evidence="4">The sequence shown here is derived from an EMBL/GenBank/DDBJ whole genome shotgun (WGS) entry which is preliminary data.</text>
</comment>
<accession>A0ABD7JXH9</accession>
<gene>
    <name evidence="4" type="ORF">DY940_23810</name>
</gene>
<dbReference type="EMBL" id="RXTL01000031">
    <property type="protein sequence ID" value="RTS42293.1"/>
    <property type="molecule type" value="Genomic_DNA"/>
</dbReference>
<protein>
    <submittedName>
        <fullName evidence="4">Conjugal transfer protein TraG</fullName>
    </submittedName>
</protein>